<feature type="region of interest" description="Disordered" evidence="1">
    <location>
        <begin position="135"/>
        <end position="178"/>
    </location>
</feature>
<evidence type="ECO:0000313" key="3">
    <source>
        <dbReference type="RefSeq" id="XP_018318901.1"/>
    </source>
</evidence>
<evidence type="ECO:0000256" key="1">
    <source>
        <dbReference type="SAM" id="MobiDB-lite"/>
    </source>
</evidence>
<feature type="region of interest" description="Disordered" evidence="1">
    <location>
        <begin position="832"/>
        <end position="855"/>
    </location>
</feature>
<feature type="region of interest" description="Disordered" evidence="1">
    <location>
        <begin position="298"/>
        <end position="318"/>
    </location>
</feature>
<dbReference type="RefSeq" id="XP_018318901.1">
    <property type="nucleotide sequence ID" value="XM_018463399.1"/>
</dbReference>
<feature type="region of interest" description="Disordered" evidence="1">
    <location>
        <begin position="553"/>
        <end position="577"/>
    </location>
</feature>
<feature type="compositionally biased region" description="Basic residues" evidence="1">
    <location>
        <begin position="754"/>
        <end position="764"/>
    </location>
</feature>
<sequence>MKFLKKVLHIKARKKEEEQYCCQIPRARIRYRYGANWNSCINNISLSVNINGPSKSSRHRLPAVIQTADRPAAVTQKERRKTRETSKKKHIQSSLEDVSLNKHSGLSGVDISNDQSFPLRRCQSLAVSREDSDDLYGNLKSLPSTDPGRPRRSQLIPRARLIDRTTGRPGNDKGYQFRNSYDNISSIKPKLASRTSSFPVDIDVIDSPSRYHNGNLEEELFYSLNHLTTDSHRESESLDSNFYNKSSSYSTCQLSHDNTPNKDFGLNLPNYYPNNSSDHSCLEDASVTEREEEFEDTADLANEKSSIENKTPKGQSPVLRRKLKSFTSIEDIVYDDNIHFGKSSAFDNKPRRFRDFIPSYQDGRDCFTGRPRSFPNEYLSYVIDIDIPEQRESSEKEKSTSDYNGYIELDKNIDEIDLNCDHISKGLNHRQQQTESQRTNSENSTYTDLPLVETNPIYDELPIQSCTVSEPKNSIKLPESNTNTFEQVNGSASSPVLTKLKNDSDSSVINLEKGEIGDKQTAKVCDPIKTRIKVEASDEVDNEAYKTIVQVDDKLENQSQNETPKATKEVHKTPRKPLQTFISRKLSSAFGDFNIRRENKHKHKSSLQQNQYHSLPDLSVGENLRKCEKIDRKLRKCEKLAIPKNPYSNDRFIVNIGPHFVVNQAPPVDFEVKITKVTKQNKSKKHRKQNQVNDQEQESFLKAVKQLNQTLSVNSSNPESDKPVPDIQTGKCTERDKRIQIDSGDKNNNERKPATKSKKRKHQKREIIERKLDKLKNEPLPQIAEAIELKDVEKTMKEIKRENSQTDTIDSMRNCSPELIEKVGTMRKHWKKLSNEPTQPEDEENVTETEPKSKFDEEIQTKVEDVIKKFEPKKERVVERQVSMVQATKQLFEPKVTPTKVEKISPLIKETLAVFEKPVTRKNRFSDSSNQFESLSPFSVDIIETRNEKKAESCSSGRISSCDSITSDYSRSQEDLSEKSLQTSPQKLKQTEDPEFDRVRFRVMKSELFQKNIFANCEKESQFEGLMQYLQDYSFHDMLTDNHIVIIEPIRTTVPFPNENSSTTKNVTPLLHKANFSKSQSGGLRHHFFYHPIRVNKEMNENELPNPDTVKQARQMFEKCLKKSRSYEELNNKTNLKKSLTDPDKDNCSIEDNCNTSDFGSTDELYDDLCCEYQYVSEDVLKKIRECGTSVTYYGGKVLDKGNEAFNPMTKVIMEEIRGLKKRECTCRRISIDRETLQKENNNRYAHSDRILLQRKQQQQQQQQRDKKENDKNEFTNQAFKLTLLKSNSCSSRLELIGTKIVQDNGSPSNYSSFSKVDFGLGETEEPLHILSVKDIINESIKRQDKSEKIDSPKIIAEKWKCPNDKLNKSNENLSCKSNPSTTTKFAEYHGFANKTNEALKKREDIEFEPYEIASSN</sequence>
<feature type="compositionally biased region" description="Basic and acidic residues" evidence="1">
    <location>
        <begin position="1264"/>
        <end position="1273"/>
    </location>
</feature>
<feature type="compositionally biased region" description="Basic and acidic residues" evidence="1">
    <location>
        <begin position="301"/>
        <end position="311"/>
    </location>
</feature>
<keyword evidence="2" id="KW-1185">Reference proteome</keyword>
<feature type="region of interest" description="Disordered" evidence="1">
    <location>
        <begin position="66"/>
        <end position="99"/>
    </location>
</feature>
<gene>
    <name evidence="3" type="primary">LOC108732531</name>
</gene>
<reference evidence="3" key="1">
    <citation type="submission" date="2025-08" db="UniProtKB">
        <authorList>
            <consortium name="RefSeq"/>
        </authorList>
    </citation>
    <scope>IDENTIFICATION</scope>
    <source>
        <tissue evidence="3">Entire body</tissue>
    </source>
</reference>
<organism evidence="2 3">
    <name type="scientific">Agrilus planipennis</name>
    <name type="common">Emerald ash borer</name>
    <name type="synonym">Agrilus marcopoli</name>
    <dbReference type="NCBI Taxonomy" id="224129"/>
    <lineage>
        <taxon>Eukaryota</taxon>
        <taxon>Metazoa</taxon>
        <taxon>Ecdysozoa</taxon>
        <taxon>Arthropoda</taxon>
        <taxon>Hexapoda</taxon>
        <taxon>Insecta</taxon>
        <taxon>Pterygota</taxon>
        <taxon>Neoptera</taxon>
        <taxon>Endopterygota</taxon>
        <taxon>Coleoptera</taxon>
        <taxon>Polyphaga</taxon>
        <taxon>Elateriformia</taxon>
        <taxon>Buprestoidea</taxon>
        <taxon>Buprestidae</taxon>
        <taxon>Agrilinae</taxon>
        <taxon>Agrilus</taxon>
    </lineage>
</organism>
<accession>A0A1W4W422</accession>
<dbReference type="KEGG" id="apln:108732531"/>
<feature type="compositionally biased region" description="Polar residues" evidence="1">
    <location>
        <begin position="429"/>
        <end position="447"/>
    </location>
</feature>
<name>A0A1W4W422_AGRPL</name>
<evidence type="ECO:0000313" key="2">
    <source>
        <dbReference type="Proteomes" id="UP000192223"/>
    </source>
</evidence>
<feature type="region of interest" description="Disordered" evidence="1">
    <location>
        <begin position="711"/>
        <end position="766"/>
    </location>
</feature>
<feature type="region of interest" description="Disordered" evidence="1">
    <location>
        <begin position="1248"/>
        <end position="1273"/>
    </location>
</feature>
<dbReference type="OrthoDB" id="6375147at2759"/>
<feature type="region of interest" description="Disordered" evidence="1">
    <location>
        <begin position="973"/>
        <end position="993"/>
    </location>
</feature>
<dbReference type="InParanoid" id="A0A1W4W422"/>
<feature type="compositionally biased region" description="Basic and acidic residues" evidence="1">
    <location>
        <begin position="732"/>
        <end position="753"/>
    </location>
</feature>
<feature type="compositionally biased region" description="Polar residues" evidence="1">
    <location>
        <begin position="979"/>
        <end position="988"/>
    </location>
</feature>
<feature type="compositionally biased region" description="Basic residues" evidence="1">
    <location>
        <begin position="78"/>
        <end position="91"/>
    </location>
</feature>
<dbReference type="FunCoup" id="A0A1W4W422">
    <property type="interactions" value="3"/>
</dbReference>
<protein>
    <submittedName>
        <fullName evidence="3">Protein javelin</fullName>
    </submittedName>
</protein>
<feature type="region of interest" description="Disordered" evidence="1">
    <location>
        <begin position="427"/>
        <end position="447"/>
    </location>
</feature>
<dbReference type="Proteomes" id="UP000192223">
    <property type="component" value="Unplaced"/>
</dbReference>
<dbReference type="GeneID" id="108732531"/>
<proteinExistence type="predicted"/>